<proteinExistence type="predicted"/>
<dbReference type="WBParaSite" id="SCUD_0001097501-mRNA-1">
    <property type="protein sequence ID" value="SCUD_0001097501-mRNA-1"/>
    <property type="gene ID" value="SCUD_0001097501"/>
</dbReference>
<dbReference type="Proteomes" id="UP000279833">
    <property type="component" value="Unassembled WGS sequence"/>
</dbReference>
<keyword evidence="3" id="KW-1185">Reference proteome</keyword>
<accession>A0A183K7J8</accession>
<organism evidence="4">
    <name type="scientific">Schistosoma curassoni</name>
    <dbReference type="NCBI Taxonomy" id="6186"/>
    <lineage>
        <taxon>Eukaryota</taxon>
        <taxon>Metazoa</taxon>
        <taxon>Spiralia</taxon>
        <taxon>Lophotrochozoa</taxon>
        <taxon>Platyhelminthes</taxon>
        <taxon>Trematoda</taxon>
        <taxon>Digenea</taxon>
        <taxon>Strigeidida</taxon>
        <taxon>Schistosomatoidea</taxon>
        <taxon>Schistosomatidae</taxon>
        <taxon>Schistosoma</taxon>
    </lineage>
</organism>
<name>A0A183K7J8_9TREM</name>
<gene>
    <name evidence="2" type="ORF">SCUD_LOCUS10975</name>
</gene>
<evidence type="ECO:0000313" key="4">
    <source>
        <dbReference type="WBParaSite" id="SCUD_0001097501-mRNA-1"/>
    </source>
</evidence>
<dbReference type="AlphaFoldDB" id="A0A183K7J8"/>
<dbReference type="STRING" id="6186.A0A183K7J8"/>
<protein>
    <submittedName>
        <fullName evidence="4">SRP9-21 domain-containing protein</fullName>
    </submittedName>
</protein>
<feature type="compositionally biased region" description="Polar residues" evidence="1">
    <location>
        <begin position="102"/>
        <end position="112"/>
    </location>
</feature>
<sequence length="112" mass="13063">MKLKLKMHWKTGKTALQRFNTAFPRDSYNFDEFKKALNKRFQASQLSTERRIYCGGNLKVINDEPTPTCQEVLGRDKHRNKKNISIKTVDEIQERKDKKTATNKSRNSQGTS</sequence>
<feature type="compositionally biased region" description="Basic and acidic residues" evidence="1">
    <location>
        <begin position="88"/>
        <end position="100"/>
    </location>
</feature>
<evidence type="ECO:0000256" key="1">
    <source>
        <dbReference type="SAM" id="MobiDB-lite"/>
    </source>
</evidence>
<feature type="region of interest" description="Disordered" evidence="1">
    <location>
        <begin position="71"/>
        <end position="112"/>
    </location>
</feature>
<reference evidence="2 3" key="2">
    <citation type="submission" date="2018-11" db="EMBL/GenBank/DDBJ databases">
        <authorList>
            <consortium name="Pathogen Informatics"/>
        </authorList>
    </citation>
    <scope>NUCLEOTIDE SEQUENCE [LARGE SCALE GENOMIC DNA]</scope>
    <source>
        <strain evidence="2">Dakar</strain>
        <strain evidence="3">Dakar, Senegal</strain>
    </source>
</reference>
<dbReference type="EMBL" id="UZAK01034103">
    <property type="protein sequence ID" value="VDP42417.1"/>
    <property type="molecule type" value="Genomic_DNA"/>
</dbReference>
<evidence type="ECO:0000313" key="3">
    <source>
        <dbReference type="Proteomes" id="UP000279833"/>
    </source>
</evidence>
<reference evidence="4" key="1">
    <citation type="submission" date="2016-06" db="UniProtKB">
        <authorList>
            <consortium name="WormBaseParasite"/>
        </authorList>
    </citation>
    <scope>IDENTIFICATION</scope>
</reference>
<evidence type="ECO:0000313" key="2">
    <source>
        <dbReference type="EMBL" id="VDP42417.1"/>
    </source>
</evidence>